<evidence type="ECO:0000313" key="10">
    <source>
        <dbReference type="Proteomes" id="UP000337746"/>
    </source>
</evidence>
<evidence type="ECO:0000313" key="4">
    <source>
        <dbReference type="EMBL" id="ECB9514605.1"/>
    </source>
</evidence>
<organism evidence="6 11">
    <name type="scientific">Listeria monocytogenes</name>
    <dbReference type="NCBI Taxonomy" id="1639"/>
    <lineage>
        <taxon>Bacteria</taxon>
        <taxon>Bacillati</taxon>
        <taxon>Bacillota</taxon>
        <taxon>Bacilli</taxon>
        <taxon>Bacillales</taxon>
        <taxon>Listeriaceae</taxon>
        <taxon>Listeria</taxon>
    </lineage>
</organism>
<evidence type="ECO:0000313" key="15">
    <source>
        <dbReference type="Proteomes" id="UP000841146"/>
    </source>
</evidence>
<accession>A0A696P6M7</accession>
<dbReference type="EMBL" id="AAHZFY010000034">
    <property type="protein sequence ID" value="ECB9514605.1"/>
    <property type="molecule type" value="Genomic_DNA"/>
</dbReference>
<evidence type="ECO:0000313" key="5">
    <source>
        <dbReference type="EMBL" id="ECC1558153.1"/>
    </source>
</evidence>
<sequence>MRGIEFRGKIVGAEGFVYGKLLAPLASGNAYIAYDVNEVGSFVYISRSEKVDPETVGQYTGLKDKNGKKIFEGDIVINSKGQIGYIAFLIQEAGFVVVLKNSDYRLGHRNTNECYERATHHKIIGNIHENPELLEGTE</sequence>
<comment type="caution">
    <text evidence="6">The sequence shown here is derived from an EMBL/GenBank/DDBJ whole genome shotgun (WGS) entry which is preliminary data.</text>
</comment>
<dbReference type="NCBIfam" id="TIGR01671">
    <property type="entry name" value="phage_TIGR01671"/>
    <property type="match status" value="1"/>
</dbReference>
<dbReference type="EMBL" id="DAAIJL010000021">
    <property type="protein sequence ID" value="HAB8558650.1"/>
    <property type="molecule type" value="Genomic_DNA"/>
</dbReference>
<dbReference type="Proteomes" id="UP000398321">
    <property type="component" value="Unassembled WGS sequence"/>
</dbReference>
<proteinExistence type="predicted"/>
<dbReference type="InterPro" id="IPR019096">
    <property type="entry name" value="YopX_protein"/>
</dbReference>
<dbReference type="Proteomes" id="UP000844415">
    <property type="component" value="Unassembled WGS sequence"/>
</dbReference>
<dbReference type="Pfam" id="PF09643">
    <property type="entry name" value="YopX"/>
    <property type="match status" value="1"/>
</dbReference>
<dbReference type="RefSeq" id="WP_031643755.1">
    <property type="nucleotide sequence ID" value="NZ_CP014250.2"/>
</dbReference>
<dbReference type="Proteomes" id="UP000842809">
    <property type="component" value="Unassembled WGS sequence"/>
</dbReference>
<reference evidence="15 16" key="1">
    <citation type="journal article" date="2018" name="Genome Biol.">
        <title>SKESA: strategic k-mer extension for scrupulous assemblies.</title>
        <authorList>
            <person name="Souvorov A."/>
            <person name="Agarwala R."/>
            <person name="Lipman D.J."/>
        </authorList>
    </citation>
    <scope>NUCLEOTIDE SEQUENCE [LARGE SCALE GENOMIC DNA]</scope>
    <source>
        <strain evidence="7 16">CFIAFB20100120</strain>
        <strain evidence="9">CFIAFB20170037</strain>
        <strain evidence="8 15">CFIAFB20170045</strain>
    </source>
</reference>
<dbReference type="Proteomes" id="UP000389283">
    <property type="component" value="Unassembled WGS sequence"/>
</dbReference>
<reference evidence="12 13" key="2">
    <citation type="submission" date="2019-07" db="EMBL/GenBank/DDBJ databases">
        <authorList>
            <consortium name="GenomeTrakr: Next Generation Sequencing Network for Food Pathogen Tracability"/>
        </authorList>
    </citation>
    <scope>NUCLEOTIDE SEQUENCE [LARGE SCALE GENOMIC DNA]</scope>
    <source>
        <strain evidence="3 14">FDA00014336</strain>
        <strain evidence="5 12">FDA00014370</strain>
        <strain evidence="4 13">FDA00014392</strain>
        <strain evidence="2 10">FLAG-54356</strain>
    </source>
</reference>
<evidence type="ECO:0000313" key="11">
    <source>
        <dbReference type="Proteomes" id="UP000364988"/>
    </source>
</evidence>
<evidence type="ECO:0000313" key="12">
    <source>
        <dbReference type="Proteomes" id="UP000389283"/>
    </source>
</evidence>
<dbReference type="AlphaFoldDB" id="A0A696P6M7"/>
<dbReference type="Proteomes" id="UP000337746">
    <property type="component" value="Unassembled WGS sequence"/>
</dbReference>
<evidence type="ECO:0000313" key="3">
    <source>
        <dbReference type="EMBL" id="ECB9474961.1"/>
    </source>
</evidence>
<dbReference type="SUPFAM" id="SSF159006">
    <property type="entry name" value="YopX-like"/>
    <property type="match status" value="1"/>
</dbReference>
<gene>
    <name evidence="2" type="ORF">BCZ21_15840</name>
    <name evidence="6" type="ORF">F6436_15990</name>
    <name evidence="4" type="ORF">FLQ97_12850</name>
    <name evidence="3" type="ORF">FLR03_14905</name>
    <name evidence="5" type="ORF">FNX40_15255</name>
    <name evidence="7" type="ORF">GYS09_15305</name>
    <name evidence="8" type="ORF">GYX23_09910</name>
    <name evidence="9" type="ORF">GYY14_15205</name>
</gene>
<dbReference type="EMBL" id="AAIAJJ010000012">
    <property type="protein sequence ID" value="ECC1558153.1"/>
    <property type="molecule type" value="Genomic_DNA"/>
</dbReference>
<feature type="domain" description="YopX protein" evidence="1">
    <location>
        <begin position="49"/>
        <end position="135"/>
    </location>
</feature>
<dbReference type="InterPro" id="IPR023385">
    <property type="entry name" value="YopX-like_C"/>
</dbReference>
<dbReference type="Proteomes" id="UP000841146">
    <property type="component" value="Unassembled WGS sequence"/>
</dbReference>
<dbReference type="EMBL" id="AABAWE010000014">
    <property type="protein sequence ID" value="EAG2088708.1"/>
    <property type="molecule type" value="Genomic_DNA"/>
</dbReference>
<dbReference type="EMBL" id="DAAJFY010000017">
    <property type="protein sequence ID" value="HAC0276713.1"/>
    <property type="molecule type" value="Genomic_DNA"/>
</dbReference>
<evidence type="ECO:0000313" key="9">
    <source>
        <dbReference type="EMBL" id="HAC0276713.1"/>
    </source>
</evidence>
<evidence type="ECO:0000313" key="7">
    <source>
        <dbReference type="EMBL" id="HAB8558650.1"/>
    </source>
</evidence>
<evidence type="ECO:0000313" key="13">
    <source>
        <dbReference type="Proteomes" id="UP000398321"/>
    </source>
</evidence>
<protein>
    <recommendedName>
        <fullName evidence="1">YopX protein domain-containing protein</fullName>
    </recommendedName>
</protein>
<name>A0A696P6M7_LISMN</name>
<dbReference type="EMBL" id="AALEDS010000035">
    <property type="protein sequence ID" value="ECY6545812.1"/>
    <property type="molecule type" value="Genomic_DNA"/>
</dbReference>
<dbReference type="EMBL" id="AAHZFN010000025">
    <property type="protein sequence ID" value="ECB9474961.1"/>
    <property type="molecule type" value="Genomic_DNA"/>
</dbReference>
<dbReference type="InterPro" id="IPR010024">
    <property type="entry name" value="CHP16711"/>
</dbReference>
<evidence type="ECO:0000313" key="6">
    <source>
        <dbReference type="EMBL" id="ECY6545812.1"/>
    </source>
</evidence>
<dbReference type="EMBL" id="DAAJCS010000006">
    <property type="protein sequence ID" value="HAC0013314.1"/>
    <property type="molecule type" value="Genomic_DNA"/>
</dbReference>
<dbReference type="Gene3D" id="2.30.30.290">
    <property type="entry name" value="YopX-like domains"/>
    <property type="match status" value="1"/>
</dbReference>
<evidence type="ECO:0000313" key="8">
    <source>
        <dbReference type="EMBL" id="HAC0013314.1"/>
    </source>
</evidence>
<dbReference type="Proteomes" id="UP000364988">
    <property type="component" value="Unassembled WGS sequence"/>
</dbReference>
<reference evidence="6 11" key="3">
    <citation type="submission" date="2019-09" db="EMBL/GenBank/DDBJ databases">
        <authorList>
            <consortium name="GenomeTrakr network: Whole genome sequencing for foodborne pathogen traceback"/>
        </authorList>
    </citation>
    <scope>NUCLEOTIDE SEQUENCE [LARGE SCALE GENOMIC DNA]</scope>
    <source>
        <strain evidence="6 11">FLAG-55987</strain>
    </source>
</reference>
<evidence type="ECO:0000313" key="16">
    <source>
        <dbReference type="Proteomes" id="UP000844415"/>
    </source>
</evidence>
<dbReference type="Proteomes" id="UP000423131">
    <property type="component" value="Unassembled WGS sequence"/>
</dbReference>
<evidence type="ECO:0000313" key="2">
    <source>
        <dbReference type="EMBL" id="EAG2088708.1"/>
    </source>
</evidence>
<evidence type="ECO:0000313" key="14">
    <source>
        <dbReference type="Proteomes" id="UP000423131"/>
    </source>
</evidence>
<evidence type="ECO:0000259" key="1">
    <source>
        <dbReference type="Pfam" id="PF09643"/>
    </source>
</evidence>
<reference evidence="7" key="4">
    <citation type="submission" date="2020-01" db="EMBL/GenBank/DDBJ databases">
        <authorList>
            <consortium name="NCBI Pathogen Detection Project"/>
        </authorList>
    </citation>
    <scope>NUCLEOTIDE SEQUENCE</scope>
    <source>
        <strain evidence="7">CFIAFB20100120</strain>
        <strain evidence="9">CFIAFB20170037</strain>
        <strain evidence="8">CFIAFB20170045</strain>
    </source>
</reference>